<protein>
    <submittedName>
        <fullName evidence="2">Uncharacterized protein</fullName>
    </submittedName>
</protein>
<feature type="compositionally biased region" description="Low complexity" evidence="1">
    <location>
        <begin position="27"/>
        <end position="43"/>
    </location>
</feature>
<comment type="caution">
    <text evidence="2">The sequence shown here is derived from an EMBL/GenBank/DDBJ whole genome shotgun (WGS) entry which is preliminary data.</text>
</comment>
<proteinExistence type="predicted"/>
<reference evidence="3" key="2">
    <citation type="submission" date="2013-04" db="EMBL/GenBank/DDBJ databases">
        <title>Bisphenol A degrading Sphingobium sp. strain BiD32.</title>
        <authorList>
            <person name="Nielsen J.L."/>
            <person name="Zhou N.A."/>
            <person name="Kjeldal H."/>
        </authorList>
    </citation>
    <scope>NUCLEOTIDE SEQUENCE [LARGE SCALE GENOMIC DNA]</scope>
    <source>
        <strain evidence="3">BiD32</strain>
    </source>
</reference>
<sequence length="50" mass="5133">MATALAAERVAHKPVSPWANRLKQEVTGSSSAATAATPARQAAWSVTVKG</sequence>
<organism evidence="2 3">
    <name type="scientific">Sphingobium indicum BiD32</name>
    <dbReference type="NCBI Taxonomy" id="1301087"/>
    <lineage>
        <taxon>Bacteria</taxon>
        <taxon>Pseudomonadati</taxon>
        <taxon>Pseudomonadota</taxon>
        <taxon>Alphaproteobacteria</taxon>
        <taxon>Sphingomonadales</taxon>
        <taxon>Sphingomonadaceae</taxon>
        <taxon>Sphingobium</taxon>
    </lineage>
</organism>
<evidence type="ECO:0000313" key="3">
    <source>
        <dbReference type="Proteomes" id="UP000013201"/>
    </source>
</evidence>
<evidence type="ECO:0000313" key="2">
    <source>
        <dbReference type="EMBL" id="CCW18081.1"/>
    </source>
</evidence>
<dbReference type="EMBL" id="CAVK010000120">
    <property type="protein sequence ID" value="CCW18081.1"/>
    <property type="molecule type" value="Genomic_DNA"/>
</dbReference>
<gene>
    <name evidence="2" type="ORF">EBBID32_24310</name>
</gene>
<dbReference type="AlphaFoldDB" id="N1MM86"/>
<dbReference type="Proteomes" id="UP000013201">
    <property type="component" value="Unassembled WGS sequence"/>
</dbReference>
<accession>N1MM86</accession>
<evidence type="ECO:0000256" key="1">
    <source>
        <dbReference type="SAM" id="MobiDB-lite"/>
    </source>
</evidence>
<feature type="region of interest" description="Disordered" evidence="1">
    <location>
        <begin position="27"/>
        <end position="50"/>
    </location>
</feature>
<dbReference type="RefSeq" id="WP_006957488.1">
    <property type="nucleotide sequence ID" value="NZ_CAVK010000120.1"/>
</dbReference>
<name>N1MM86_9SPHN</name>
<reference evidence="2 3" key="1">
    <citation type="submission" date="2013-03" db="EMBL/GenBank/DDBJ databases">
        <authorList>
            <person name="Le V."/>
        </authorList>
    </citation>
    <scope>NUCLEOTIDE SEQUENCE [LARGE SCALE GENOMIC DNA]</scope>
    <source>
        <strain evidence="2 3">BiD32</strain>
    </source>
</reference>
<keyword evidence="3" id="KW-1185">Reference proteome</keyword>